<keyword evidence="1" id="KW-1133">Transmembrane helix</keyword>
<dbReference type="PATRIC" id="fig|1030841.3.peg.2463"/>
<keyword evidence="3" id="KW-1185">Reference proteome</keyword>
<evidence type="ECO:0000313" key="2">
    <source>
        <dbReference type="EMBL" id="EGZ43928.1"/>
    </source>
</evidence>
<keyword evidence="1" id="KW-0472">Membrane</keyword>
<feature type="transmembrane region" description="Helical" evidence="1">
    <location>
        <begin position="18"/>
        <end position="36"/>
    </location>
</feature>
<organism evidence="2 3">
    <name type="scientific">Neisseria wadsworthii 9715</name>
    <dbReference type="NCBI Taxonomy" id="1030841"/>
    <lineage>
        <taxon>Bacteria</taxon>
        <taxon>Pseudomonadati</taxon>
        <taxon>Pseudomonadota</taxon>
        <taxon>Betaproteobacteria</taxon>
        <taxon>Neisseriales</taxon>
        <taxon>Neisseriaceae</taxon>
        <taxon>Neisseria</taxon>
    </lineage>
</organism>
<comment type="caution">
    <text evidence="2">The sequence shown here is derived from an EMBL/GenBank/DDBJ whole genome shotgun (WGS) entry which is preliminary data.</text>
</comment>
<feature type="transmembrane region" description="Helical" evidence="1">
    <location>
        <begin position="149"/>
        <end position="167"/>
    </location>
</feature>
<sequence>MKYKQKGFPNNRLSRARFAAYCLPSIIVLFAMMWLMRDVLEAVSYGRYTPSVLPFNTTKTITVFILAGCGLVYYQHKLLMKRCNDAGVGWHVDEILFKLSFVLAATGFLLRPLGLLVLSVVFAQFLYGIYLRDNWIPNLNGNPRPNDNFTLLFASASYLISVVLVWVSTRWLETWFYLVYNGLKVFFWHVL</sequence>
<dbReference type="AlphaFoldDB" id="G4CTR5"/>
<protein>
    <submittedName>
        <fullName evidence="2">Uncharacterized protein</fullName>
    </submittedName>
</protein>
<dbReference type="Proteomes" id="UP000005336">
    <property type="component" value="Unassembled WGS sequence"/>
</dbReference>
<dbReference type="STRING" id="1030841.HMPREF9370_2475"/>
<dbReference type="OrthoDB" id="8604324at2"/>
<accession>G4CTR5</accession>
<dbReference type="HOGENOM" id="CLU_1501948_0_0_4"/>
<name>G4CTR5_9NEIS</name>
<gene>
    <name evidence="2" type="ORF">HMPREF9370_2475</name>
</gene>
<dbReference type="RefSeq" id="WP_009117615.1">
    <property type="nucleotide sequence ID" value="NZ_JH165159.1"/>
</dbReference>
<dbReference type="EMBL" id="AGAZ01000081">
    <property type="protein sequence ID" value="EGZ43928.1"/>
    <property type="molecule type" value="Genomic_DNA"/>
</dbReference>
<keyword evidence="1" id="KW-0812">Transmembrane</keyword>
<evidence type="ECO:0000256" key="1">
    <source>
        <dbReference type="SAM" id="Phobius"/>
    </source>
</evidence>
<feature type="transmembrane region" description="Helical" evidence="1">
    <location>
        <begin position="108"/>
        <end position="129"/>
    </location>
</feature>
<reference evidence="2 3" key="1">
    <citation type="submission" date="2011-06" db="EMBL/GenBank/DDBJ databases">
        <authorList>
            <person name="Muzny D."/>
            <person name="Qin X."/>
            <person name="Deng J."/>
            <person name="Jiang H."/>
            <person name="Liu Y."/>
            <person name="Qu J."/>
            <person name="Song X.-Z."/>
            <person name="Zhang L."/>
            <person name="Thornton R."/>
            <person name="Coyle M."/>
            <person name="Francisco L."/>
            <person name="Jackson L."/>
            <person name="Javaid M."/>
            <person name="Korchina V."/>
            <person name="Kovar C."/>
            <person name="Mata R."/>
            <person name="Mathew T."/>
            <person name="Ngo R."/>
            <person name="Nguyen L."/>
            <person name="Nguyen N."/>
            <person name="Okwuonu G."/>
            <person name="Ongeri F."/>
            <person name="Pham C."/>
            <person name="Simmons D."/>
            <person name="Wilczek-Boney K."/>
            <person name="Hale W."/>
            <person name="Jakkamsetti A."/>
            <person name="Pham P."/>
            <person name="Ruth R."/>
            <person name="San Lucas F."/>
            <person name="Warren J."/>
            <person name="Zhang J."/>
            <person name="Zhao Z."/>
            <person name="Zhou C."/>
            <person name="Zhu D."/>
            <person name="Lee S."/>
            <person name="Bess C."/>
            <person name="Blankenburg K."/>
            <person name="Forbes L."/>
            <person name="Fu Q."/>
            <person name="Gubbala S."/>
            <person name="Hirani K."/>
            <person name="Jayaseelan J.C."/>
            <person name="Lara F."/>
            <person name="Munidasa M."/>
            <person name="Palculict T."/>
            <person name="Patil S."/>
            <person name="Pu L.-L."/>
            <person name="Saada N."/>
            <person name="Tang L."/>
            <person name="Weissenberger G."/>
            <person name="Zhu Y."/>
            <person name="Hemphill L."/>
            <person name="Shang Y."/>
            <person name="Youmans B."/>
            <person name="Ayvaz T."/>
            <person name="Ross M."/>
            <person name="Santibanez J."/>
            <person name="Aqrawi P."/>
            <person name="Gross S."/>
            <person name="Joshi V."/>
            <person name="Fowler G."/>
            <person name="Nazareth L."/>
            <person name="Reid J."/>
            <person name="Worley K."/>
            <person name="Petrosino J."/>
            <person name="Highlander S."/>
            <person name="Gibbs R."/>
        </authorList>
    </citation>
    <scope>NUCLEOTIDE SEQUENCE [LARGE SCALE GENOMIC DNA]</scope>
    <source>
        <strain evidence="2 3">9715</strain>
    </source>
</reference>
<evidence type="ECO:0000313" key="3">
    <source>
        <dbReference type="Proteomes" id="UP000005336"/>
    </source>
</evidence>
<proteinExistence type="predicted"/>
<feature type="transmembrane region" description="Helical" evidence="1">
    <location>
        <begin position="56"/>
        <end position="74"/>
    </location>
</feature>